<reference evidence="2 3" key="1">
    <citation type="journal article" date="2012" name="J. Bacteriol.">
        <title>Complete genome sequence of the B12-producing Shimwellia blattae strain DSM 4481, isolated from a cockroach.</title>
        <authorList>
            <person name="Brzuszkiewicz E."/>
            <person name="Waschkowitz T."/>
            <person name="Wiezer A."/>
            <person name="Daniel R."/>
        </authorList>
    </citation>
    <scope>NUCLEOTIDE SEQUENCE [LARGE SCALE GENOMIC DNA]</scope>
    <source>
        <strain evidence="3">ATCC 29907 / DSM 4481 / JCM 1650 / NBRC 105725 / CDC 9005-74</strain>
    </source>
</reference>
<dbReference type="EMBL" id="CP001560">
    <property type="protein sequence ID" value="AFJ46508.1"/>
    <property type="molecule type" value="Genomic_DNA"/>
</dbReference>
<keyword evidence="3" id="KW-1185">Reference proteome</keyword>
<dbReference type="Gene3D" id="3.10.450.160">
    <property type="entry name" value="inner membrane protein cigr"/>
    <property type="match status" value="1"/>
</dbReference>
<sequence>MGKSKAIILSAMVALGGLTFSGLAQADASSFELKQTTEDFRVFKPGDVVPDLYLTKPYEITNWSQRHLPAPEADSFWTYMGGDYVLVSRTDKKVLRIMSGDIFYRH</sequence>
<feature type="chain" id="PRO_5003656006" evidence="1">
    <location>
        <begin position="27"/>
        <end position="106"/>
    </location>
</feature>
<keyword evidence="1" id="KW-0732">Signal</keyword>
<dbReference type="Proteomes" id="UP000001955">
    <property type="component" value="Chromosome"/>
</dbReference>
<organism evidence="2 3">
    <name type="scientific">Shimwellia blattae (strain ATCC 29907 / DSM 4481 / JCM 1650 / NBRC 105725 / CDC 9005-74)</name>
    <name type="common">Escherichia blattae</name>
    <dbReference type="NCBI Taxonomy" id="630626"/>
    <lineage>
        <taxon>Bacteria</taxon>
        <taxon>Pseudomonadati</taxon>
        <taxon>Pseudomonadota</taxon>
        <taxon>Gammaproteobacteria</taxon>
        <taxon>Enterobacterales</taxon>
        <taxon>Enterobacteriaceae</taxon>
        <taxon>Shimwellia</taxon>
    </lineage>
</organism>
<dbReference type="KEGG" id="ebt:EBL_c14060"/>
<dbReference type="AlphaFoldDB" id="I2B7K4"/>
<protein>
    <submittedName>
        <fullName evidence="2">Putative conserved hypothetical membrane-associated protein</fullName>
    </submittedName>
</protein>
<gene>
    <name evidence="2" type="ordered locus">EBL_c14060</name>
</gene>
<dbReference type="Pfam" id="PF11776">
    <property type="entry name" value="RcnB"/>
    <property type="match status" value="1"/>
</dbReference>
<accession>I2B7K4</accession>
<evidence type="ECO:0000313" key="2">
    <source>
        <dbReference type="EMBL" id="AFJ46508.1"/>
    </source>
</evidence>
<proteinExistence type="predicted"/>
<dbReference type="InterPro" id="IPR024572">
    <property type="entry name" value="RcnB"/>
</dbReference>
<dbReference type="RefSeq" id="WP_002439916.1">
    <property type="nucleotide sequence ID" value="NC_017910.1"/>
</dbReference>
<dbReference type="PATRIC" id="fig|630626.3.peg.1359"/>
<dbReference type="OrthoDB" id="6538939at2"/>
<accession>K6VCX3</accession>
<evidence type="ECO:0000313" key="3">
    <source>
        <dbReference type="Proteomes" id="UP000001955"/>
    </source>
</evidence>
<name>I2B7K4_SHIBC</name>
<dbReference type="eggNOG" id="COG5455">
    <property type="taxonomic scope" value="Bacteria"/>
</dbReference>
<evidence type="ECO:0000256" key="1">
    <source>
        <dbReference type="SAM" id="SignalP"/>
    </source>
</evidence>
<dbReference type="HOGENOM" id="CLU_174019_0_0_6"/>
<feature type="signal peptide" evidence="1">
    <location>
        <begin position="1"/>
        <end position="26"/>
    </location>
</feature>